<keyword evidence="2" id="KW-1185">Reference proteome</keyword>
<evidence type="ECO:0000313" key="2">
    <source>
        <dbReference type="Proteomes" id="UP001596084"/>
    </source>
</evidence>
<sequence>MTAPIDGEIQSLTLNNPTDHWSGGTMVVGGQNIILPRNLLMDLPANRLTLKQLFEQAPAACVSLGQSGLAKGDSCNTSGVGAMVTVAANRTNGGNVIAGDVFIEKGVESVSGAVTYINYDEGYFRLNGNVGDASAGIMVRLNDPSARHTIQSGTGCATGSSNCSADPRFTLDPDNYTSVFVTGYPLCIPSTVARPFPGLASAPVMAAQPSTQAAADGTGDLLCPVTNRTISGGQPVDDSRRMAPIMLGDSITAEGNFETVNGVHFLSSHTTKNAMALTTKLVAGQPDYIFPDEVFIDAPGFQNQRVRSLFIGFSTVAPADVVIWSIHYDPVANAKHEFPLASTVGCDIAAGASTCTGQGIVAGGGDIFRIRHDVDFGVGAKARLNPCAHLRADPRLAGLNICPAGGSAEGNITEMVGILSPLPHEIQARTGRKLADPTLTTLDVSGAVATNGQYLFPFGIGLGGIDIPNFFEINIARTNTAFSFSGIPWNLDRRLSPGGCNGSCESTPQPLDPFPFEGFDPRLQAPANPPFLGFPAGTYGDSNFTANQLSDTRNRMLSFVDASVSRTSNGFVAPAAGNFNGNSSLLAWPPVDPAPITIVPTPNVELVFTVAQGGTNHNPVAVNDAATTAFQTAVVISVLANDTDPDHDVLSVSGVSQGAHGTVSTNGITVRYTPAAGYAGPDSFTYTISDGRGGSASASVSVTVNAQQNFAPVANADSASVAVGSSVTIAVLANDTDANGDALTITGVTQGSRGTVTIVGSSVRYTPNAGPAGTDTFTYAISDGHGGAATGTVNVTVTAAESLAVAAAQFRTTKAEWRINGTSSAEGATVTVRLGSATGPVIGSAAVVAGAWSVRAAGSPIVPTAGSTISVVSTGGATQSFPVTIRN</sequence>
<proteinExistence type="predicted"/>
<gene>
    <name evidence="1" type="ORF">ACFPP7_13935</name>
</gene>
<dbReference type="Gene3D" id="2.60.40.3440">
    <property type="match status" value="1"/>
</dbReference>
<dbReference type="EMBL" id="JBHSMX010000021">
    <property type="protein sequence ID" value="MFC5522003.1"/>
    <property type="molecule type" value="Genomic_DNA"/>
</dbReference>
<reference evidence="2" key="1">
    <citation type="journal article" date="2019" name="Int. J. Syst. Evol. Microbiol.">
        <title>The Global Catalogue of Microorganisms (GCM) 10K type strain sequencing project: providing services to taxonomists for standard genome sequencing and annotation.</title>
        <authorList>
            <consortium name="The Broad Institute Genomics Platform"/>
            <consortium name="The Broad Institute Genome Sequencing Center for Infectious Disease"/>
            <person name="Wu L."/>
            <person name="Ma J."/>
        </authorList>
    </citation>
    <scope>NUCLEOTIDE SEQUENCE [LARGE SCALE GENOMIC DNA]</scope>
    <source>
        <strain evidence="2">CGMCC 4.7277</strain>
    </source>
</reference>
<dbReference type="PANTHER" id="PTHR34720:SF9">
    <property type="entry name" value="BLR4714 PROTEIN"/>
    <property type="match status" value="1"/>
</dbReference>
<dbReference type="Gene3D" id="2.60.40.2810">
    <property type="match status" value="1"/>
</dbReference>
<protein>
    <submittedName>
        <fullName evidence="1">Ig-like domain-containing protein</fullName>
    </submittedName>
</protein>
<dbReference type="RefSeq" id="WP_169804408.1">
    <property type="nucleotide sequence ID" value="NZ_JBHSMX010000021.1"/>
</dbReference>
<dbReference type="NCBIfam" id="NF012211">
    <property type="entry name" value="tand_rpt_95"/>
    <property type="match status" value="2"/>
</dbReference>
<organism evidence="1 2">
    <name type="scientific">Polaromonas jejuensis</name>
    <dbReference type="NCBI Taxonomy" id="457502"/>
    <lineage>
        <taxon>Bacteria</taxon>
        <taxon>Pseudomonadati</taxon>
        <taxon>Pseudomonadota</taxon>
        <taxon>Betaproteobacteria</taxon>
        <taxon>Burkholderiales</taxon>
        <taxon>Comamonadaceae</taxon>
        <taxon>Polaromonas</taxon>
    </lineage>
</organism>
<dbReference type="Pfam" id="PF17963">
    <property type="entry name" value="Big_9"/>
    <property type="match status" value="2"/>
</dbReference>
<dbReference type="PANTHER" id="PTHR34720">
    <property type="entry name" value="MICROCYSTIN DEPENDENT PROTEIN"/>
    <property type="match status" value="1"/>
</dbReference>
<dbReference type="Proteomes" id="UP001596084">
    <property type="component" value="Unassembled WGS sequence"/>
</dbReference>
<comment type="caution">
    <text evidence="1">The sequence shown here is derived from an EMBL/GenBank/DDBJ whole genome shotgun (WGS) entry which is preliminary data.</text>
</comment>
<name>A0ABW0QBG5_9BURK</name>
<evidence type="ECO:0000313" key="1">
    <source>
        <dbReference type="EMBL" id="MFC5522003.1"/>
    </source>
</evidence>
<accession>A0ABW0QBG5</accession>